<dbReference type="Gene3D" id="3.90.79.10">
    <property type="entry name" value="Nucleoside Triphosphate Pyrophosphohydrolase"/>
    <property type="match status" value="1"/>
</dbReference>
<dbReference type="GO" id="GO:0035529">
    <property type="term" value="F:NADH pyrophosphatase activity"/>
    <property type="evidence" value="ECO:0007669"/>
    <property type="project" value="TreeGrafter"/>
</dbReference>
<name>A0A653DF78_CALMS</name>
<evidence type="ECO:0000256" key="2">
    <source>
        <dbReference type="ARBA" id="ARBA00022801"/>
    </source>
</evidence>
<proteinExistence type="inferred from homology"/>
<reference evidence="4 5" key="1">
    <citation type="submission" date="2019-01" db="EMBL/GenBank/DDBJ databases">
        <authorList>
            <person name="Sayadi A."/>
        </authorList>
    </citation>
    <scope>NUCLEOTIDE SEQUENCE [LARGE SCALE GENOMIC DNA]</scope>
</reference>
<sequence length="242" mass="28106">MYQCTCFIADSLAFWKQNGNRAIWFRINLRHSSWVPVLAEEGFNFHHAKEDYLMMYRWLPDVEVSNIPYYAHTMLGVGAVVMNKKSQILVVTEKTKLTSMKTPHWKLPGGYVEPGENLVDAAIREVYEETEVMSEFDSVVTFRHSHNRMFGCSDVYVIISLNAVTDDIRKCDREIENAQWMDIDEFMSHSEVIEMNQVIVKKYLDYKKNNVKIDCTHGFHQLLKIPYTLYSVAIGDKNKSGS</sequence>
<accession>A0A653DF78</accession>
<dbReference type="CDD" id="cd04670">
    <property type="entry name" value="NUDIX_ASFGF2_Nudt6"/>
    <property type="match status" value="1"/>
</dbReference>
<dbReference type="PANTHER" id="PTHR13994">
    <property type="entry name" value="NUDIX HYDROLASE RELATED"/>
    <property type="match status" value="1"/>
</dbReference>
<organism evidence="4 5">
    <name type="scientific">Callosobruchus maculatus</name>
    <name type="common">Southern cowpea weevil</name>
    <name type="synonym">Pulse bruchid</name>
    <dbReference type="NCBI Taxonomy" id="64391"/>
    <lineage>
        <taxon>Eukaryota</taxon>
        <taxon>Metazoa</taxon>
        <taxon>Ecdysozoa</taxon>
        <taxon>Arthropoda</taxon>
        <taxon>Hexapoda</taxon>
        <taxon>Insecta</taxon>
        <taxon>Pterygota</taxon>
        <taxon>Neoptera</taxon>
        <taxon>Endopterygota</taxon>
        <taxon>Coleoptera</taxon>
        <taxon>Polyphaga</taxon>
        <taxon>Cucujiformia</taxon>
        <taxon>Chrysomeloidea</taxon>
        <taxon>Chrysomelidae</taxon>
        <taxon>Bruchinae</taxon>
        <taxon>Bruchini</taxon>
        <taxon>Callosobruchus</taxon>
    </lineage>
</organism>
<comment type="similarity">
    <text evidence="1">Belongs to the Nudix hydrolase family.</text>
</comment>
<dbReference type="OrthoDB" id="447842at2759"/>
<dbReference type="InterPro" id="IPR040618">
    <property type="entry name" value="Pre-Nudix"/>
</dbReference>
<dbReference type="Gene3D" id="3.40.630.30">
    <property type="match status" value="1"/>
</dbReference>
<evidence type="ECO:0000259" key="3">
    <source>
        <dbReference type="PROSITE" id="PS51462"/>
    </source>
</evidence>
<dbReference type="PRINTS" id="PR01356">
    <property type="entry name" value="GFGPROTEIN"/>
</dbReference>
<keyword evidence="2" id="KW-0378">Hydrolase</keyword>
<dbReference type="PANTHER" id="PTHR13994:SF13">
    <property type="entry name" value="FI03680P"/>
    <property type="match status" value="1"/>
</dbReference>
<dbReference type="SUPFAM" id="SSF55811">
    <property type="entry name" value="Nudix"/>
    <property type="match status" value="1"/>
</dbReference>
<feature type="domain" description="Nudix hydrolase" evidence="3">
    <location>
        <begin position="72"/>
        <end position="205"/>
    </location>
</feature>
<protein>
    <recommendedName>
        <fullName evidence="3">Nudix hydrolase domain-containing protein</fullName>
    </recommendedName>
</protein>
<evidence type="ECO:0000313" key="5">
    <source>
        <dbReference type="Proteomes" id="UP000410492"/>
    </source>
</evidence>
<dbReference type="InterPro" id="IPR020476">
    <property type="entry name" value="Nudix_hydrolase"/>
</dbReference>
<evidence type="ECO:0000313" key="4">
    <source>
        <dbReference type="EMBL" id="VEN58663.1"/>
    </source>
</evidence>
<dbReference type="Pfam" id="PF18290">
    <property type="entry name" value="Nudix_hydro"/>
    <property type="match status" value="1"/>
</dbReference>
<dbReference type="EMBL" id="CAACVG010011719">
    <property type="protein sequence ID" value="VEN58663.1"/>
    <property type="molecule type" value="Genomic_DNA"/>
</dbReference>
<dbReference type="Proteomes" id="UP000410492">
    <property type="component" value="Unassembled WGS sequence"/>
</dbReference>
<keyword evidence="5" id="KW-1185">Reference proteome</keyword>
<dbReference type="PROSITE" id="PS51462">
    <property type="entry name" value="NUDIX"/>
    <property type="match status" value="1"/>
</dbReference>
<dbReference type="InterPro" id="IPR015797">
    <property type="entry name" value="NUDIX_hydrolase-like_dom_sf"/>
</dbReference>
<evidence type="ECO:0000256" key="1">
    <source>
        <dbReference type="ARBA" id="ARBA00005582"/>
    </source>
</evidence>
<dbReference type="GO" id="GO:0047631">
    <property type="term" value="F:ADP-ribose diphosphatase activity"/>
    <property type="evidence" value="ECO:0007669"/>
    <property type="project" value="TreeGrafter"/>
</dbReference>
<dbReference type="Pfam" id="PF00293">
    <property type="entry name" value="NUDIX"/>
    <property type="match status" value="1"/>
</dbReference>
<dbReference type="AlphaFoldDB" id="A0A653DF78"/>
<gene>
    <name evidence="4" type="ORF">CALMAC_LOCUS16969</name>
</gene>
<dbReference type="GO" id="GO:0051287">
    <property type="term" value="F:NAD binding"/>
    <property type="evidence" value="ECO:0007669"/>
    <property type="project" value="TreeGrafter"/>
</dbReference>
<dbReference type="PRINTS" id="PR00502">
    <property type="entry name" value="NUDIXFAMILY"/>
</dbReference>
<dbReference type="FunFam" id="3.90.79.10:FF:000015">
    <property type="entry name" value="Nudix hydrolase 8"/>
    <property type="match status" value="1"/>
</dbReference>
<dbReference type="InterPro" id="IPR000086">
    <property type="entry name" value="NUDIX_hydrolase_dom"/>
</dbReference>
<dbReference type="InterPro" id="IPR003293">
    <property type="entry name" value="Nudix_hydrolase6-like"/>
</dbReference>